<reference evidence="2 3" key="1">
    <citation type="journal article" date="2021" name="Comput. Struct. Biotechnol. J.">
        <title>De novo genome assembly of the potent medicinal plant Rehmannia glutinosa using nanopore technology.</title>
        <authorList>
            <person name="Ma L."/>
            <person name="Dong C."/>
            <person name="Song C."/>
            <person name="Wang X."/>
            <person name="Zheng X."/>
            <person name="Niu Y."/>
            <person name="Chen S."/>
            <person name="Feng W."/>
        </authorList>
    </citation>
    <scope>NUCLEOTIDE SEQUENCE [LARGE SCALE GENOMIC DNA]</scope>
    <source>
        <strain evidence="2">DH-2019</strain>
    </source>
</reference>
<dbReference type="Pfam" id="PF04139">
    <property type="entry name" value="Rad9"/>
    <property type="match status" value="2"/>
</dbReference>
<evidence type="ECO:0000313" key="3">
    <source>
        <dbReference type="Proteomes" id="UP001318860"/>
    </source>
</evidence>
<comment type="caution">
    <text evidence="2">The sequence shown here is derived from an EMBL/GenBank/DDBJ whole genome shotgun (WGS) entry which is preliminary data.</text>
</comment>
<dbReference type="Proteomes" id="UP001318860">
    <property type="component" value="Unassembled WGS sequence"/>
</dbReference>
<dbReference type="PANTHER" id="PTHR15237">
    <property type="entry name" value="DNA REPAIR PROTEIN RAD9"/>
    <property type="match status" value="1"/>
</dbReference>
<feature type="compositionally biased region" description="Acidic residues" evidence="1">
    <location>
        <begin position="518"/>
        <end position="530"/>
    </location>
</feature>
<keyword evidence="3" id="KW-1185">Reference proteome</keyword>
<evidence type="ECO:0000256" key="1">
    <source>
        <dbReference type="SAM" id="MobiDB-lite"/>
    </source>
</evidence>
<dbReference type="Gene3D" id="3.70.10.10">
    <property type="match status" value="2"/>
</dbReference>
<feature type="region of interest" description="Disordered" evidence="1">
    <location>
        <begin position="394"/>
        <end position="540"/>
    </location>
</feature>
<name>A0ABR0VVX4_REHGL</name>
<organism evidence="2 3">
    <name type="scientific">Rehmannia glutinosa</name>
    <name type="common">Chinese foxglove</name>
    <dbReference type="NCBI Taxonomy" id="99300"/>
    <lineage>
        <taxon>Eukaryota</taxon>
        <taxon>Viridiplantae</taxon>
        <taxon>Streptophyta</taxon>
        <taxon>Embryophyta</taxon>
        <taxon>Tracheophyta</taxon>
        <taxon>Spermatophyta</taxon>
        <taxon>Magnoliopsida</taxon>
        <taxon>eudicotyledons</taxon>
        <taxon>Gunneridae</taxon>
        <taxon>Pentapetalae</taxon>
        <taxon>asterids</taxon>
        <taxon>lamiids</taxon>
        <taxon>Lamiales</taxon>
        <taxon>Orobanchaceae</taxon>
        <taxon>Rehmannieae</taxon>
        <taxon>Rehmannia</taxon>
    </lineage>
</organism>
<dbReference type="InterPro" id="IPR007268">
    <property type="entry name" value="Rad9/Ddc1"/>
</dbReference>
<accession>A0ABR0VVX4</accession>
<dbReference type="PANTHER" id="PTHR15237:SF0">
    <property type="entry name" value="CELL CYCLE CHECKPOINT CONTROL PROTEIN"/>
    <property type="match status" value="1"/>
</dbReference>
<gene>
    <name evidence="2" type="ORF">DH2020_026811</name>
</gene>
<sequence length="540" mass="59884">MEFSLSGNALKTFARSITCLSRIGNELVFQSSPSQVPVVCLFSVVGVIQFSLHTLNSSRSAYQSITFKPDFFDVYTVSDAQVNNMLMLFKQAICSVLRTPIASIDHLSVLLADSDASKVRWTLDCFNESGSLGPILRFFLPSSRGESFQKRKRKRRIERMFPRAIFPGLSEIRDERTSLAKEEFKEVHYANSQTIQLAFMSDLRLVYFHSTQLICMRKAYWITCNIEPDIQHLSLDRRKLPSSFVVRPRDLNRLLANFQSSLQEITIIATQPSALPPDAADQIGGKAVELRSYIDPTKENDSSLHTQLWIDPTEEFVQYTHSRDPVDVTFGVKELKAFLSFCEGCEVDVHLYFDKAGEPILMAPKFGLDDDGSSANFDATLVLATMLASQLNAANSSAPPPATTTGAPAQHGTKGNTSEHPSDHTKIWSELSGSAAKDGNGAEDRQVPGERNQNTNEQRTIQRIGAMNISTDKNADGMPACRVNSSHPMETDNPGQPQDGADINGNAFSQRHPSNWVDADEDDDEGDETELCVQSTPPYL</sequence>
<evidence type="ECO:0000313" key="2">
    <source>
        <dbReference type="EMBL" id="KAK6139457.1"/>
    </source>
</evidence>
<dbReference type="EMBL" id="JABTTQ020000416">
    <property type="protein sequence ID" value="KAK6139457.1"/>
    <property type="molecule type" value="Genomic_DNA"/>
</dbReference>
<proteinExistence type="predicted"/>
<feature type="compositionally biased region" description="Polar residues" evidence="1">
    <location>
        <begin position="451"/>
        <end position="461"/>
    </location>
</feature>
<feature type="compositionally biased region" description="Polar residues" evidence="1">
    <location>
        <begin position="483"/>
        <end position="496"/>
    </location>
</feature>
<feature type="compositionally biased region" description="Low complexity" evidence="1">
    <location>
        <begin position="394"/>
        <end position="413"/>
    </location>
</feature>
<protein>
    <recommendedName>
        <fullName evidence="4">Cell cycle checkpoint control protein</fullName>
    </recommendedName>
</protein>
<evidence type="ECO:0008006" key="4">
    <source>
        <dbReference type="Google" id="ProtNLM"/>
    </source>
</evidence>